<name>A0A0L8FGB6_OCTBM</name>
<dbReference type="AlphaFoldDB" id="A0A0L8FGB6"/>
<organism evidence="1">
    <name type="scientific">Octopus bimaculoides</name>
    <name type="common">California two-spotted octopus</name>
    <dbReference type="NCBI Taxonomy" id="37653"/>
    <lineage>
        <taxon>Eukaryota</taxon>
        <taxon>Metazoa</taxon>
        <taxon>Spiralia</taxon>
        <taxon>Lophotrochozoa</taxon>
        <taxon>Mollusca</taxon>
        <taxon>Cephalopoda</taxon>
        <taxon>Coleoidea</taxon>
        <taxon>Octopodiformes</taxon>
        <taxon>Octopoda</taxon>
        <taxon>Incirrata</taxon>
        <taxon>Octopodidae</taxon>
        <taxon>Octopus</taxon>
    </lineage>
</organism>
<dbReference type="STRING" id="37653.A0A0L8FGB6"/>
<proteinExistence type="predicted"/>
<accession>A0A0L8FGB6</accession>
<dbReference type="OrthoDB" id="444601at2759"/>
<evidence type="ECO:0008006" key="2">
    <source>
        <dbReference type="Google" id="ProtNLM"/>
    </source>
</evidence>
<dbReference type="InterPro" id="IPR050951">
    <property type="entry name" value="Retrovirus_Pol_polyprotein"/>
</dbReference>
<dbReference type="PANTHER" id="PTHR37984">
    <property type="entry name" value="PROTEIN CBG26694"/>
    <property type="match status" value="1"/>
</dbReference>
<dbReference type="EMBL" id="KQ432701">
    <property type="protein sequence ID" value="KOF62674.1"/>
    <property type="molecule type" value="Genomic_DNA"/>
</dbReference>
<dbReference type="CDD" id="cd05481">
    <property type="entry name" value="retropepsin_like_LTR_1"/>
    <property type="match status" value="1"/>
</dbReference>
<reference evidence="1" key="1">
    <citation type="submission" date="2015-07" db="EMBL/GenBank/DDBJ databases">
        <title>MeaNS - Measles Nucleotide Surveillance Program.</title>
        <authorList>
            <person name="Tran T."/>
            <person name="Druce J."/>
        </authorList>
    </citation>
    <scope>NUCLEOTIDE SEQUENCE</scope>
    <source>
        <strain evidence="1">UCB-OBI-ISO-001</strain>
        <tissue evidence="1">Gonad</tissue>
    </source>
</reference>
<sequence length="356" mass="40774">MTTRKQKNEAYTTIQIQKKSGKKRTYIDLKLKIDTGAQSDILPVNLYKKMIQEDKVKEGILTLSDVILTAFGGPRIPQLGKATITGTHRRKIIKCSFYVTKTEGPAVLGLDTRQKLNTVSINSEVKAAPSRIDRDMPIKDLTKSPARLQRPQLRLQKYDNNIRYKPAKNLILADALSRLSSHDKQEMEGLSVKVHHIVNVTNTKLEQIKEETSKDEELQLLTQMVIQEWPEKRHQVQPLIREYWAIHDGIAVEKGILMAGSRIIMPKSMQKEILEKIHQGASGNGKMQTLSQWKGLSPVCTLSCVLRVILQKNCHIFHIGMVFPQCDFVYELQPQIYEEMLSHILHNYCFFPECNF</sequence>
<evidence type="ECO:0000313" key="1">
    <source>
        <dbReference type="EMBL" id="KOF62674.1"/>
    </source>
</evidence>
<gene>
    <name evidence="1" type="ORF">OCBIM_22022369mg</name>
</gene>
<dbReference type="PANTHER" id="PTHR37984:SF7">
    <property type="entry name" value="INTEGRASE CATALYTIC DOMAIN-CONTAINING PROTEIN"/>
    <property type="match status" value="1"/>
</dbReference>
<protein>
    <recommendedName>
        <fullName evidence="2">Peptidase A2 domain-containing protein</fullName>
    </recommendedName>
</protein>